<name>A0ABP1RE69_9HEXA</name>
<reference evidence="2 3" key="1">
    <citation type="submission" date="2024-08" db="EMBL/GenBank/DDBJ databases">
        <authorList>
            <person name="Cucini C."/>
            <person name="Frati F."/>
        </authorList>
    </citation>
    <scope>NUCLEOTIDE SEQUENCE [LARGE SCALE GENOMIC DNA]</scope>
</reference>
<sequence length="198" mass="22199">MKPFFGISNRISSIIISFIIFGYGVYIAFTEGVLNSEQFRFTRLNDVSSDTITQNGRSIKVKYNFETTSAAFFGLYAVEVALLKVSITFLLFILLLVGASQRSKILLRIWMMVHALVIILGFLVTLMSLTDGSPTTTLAKFLLIICCSLWFFSVVLSLAEEIHLEEEGITEANRVRSCTYVAKSGQEIGEKNPPYYDC</sequence>
<keyword evidence="3" id="KW-1185">Reference proteome</keyword>
<dbReference type="EMBL" id="CAXLJM020000072">
    <property type="protein sequence ID" value="CAL8126772.1"/>
    <property type="molecule type" value="Genomic_DNA"/>
</dbReference>
<dbReference type="Proteomes" id="UP001642540">
    <property type="component" value="Unassembled WGS sequence"/>
</dbReference>
<evidence type="ECO:0000256" key="1">
    <source>
        <dbReference type="SAM" id="Phobius"/>
    </source>
</evidence>
<evidence type="ECO:0000313" key="2">
    <source>
        <dbReference type="EMBL" id="CAL8126772.1"/>
    </source>
</evidence>
<feature type="transmembrane region" description="Helical" evidence="1">
    <location>
        <begin position="141"/>
        <end position="159"/>
    </location>
</feature>
<organism evidence="2 3">
    <name type="scientific">Orchesella dallaii</name>
    <dbReference type="NCBI Taxonomy" id="48710"/>
    <lineage>
        <taxon>Eukaryota</taxon>
        <taxon>Metazoa</taxon>
        <taxon>Ecdysozoa</taxon>
        <taxon>Arthropoda</taxon>
        <taxon>Hexapoda</taxon>
        <taxon>Collembola</taxon>
        <taxon>Entomobryomorpha</taxon>
        <taxon>Entomobryoidea</taxon>
        <taxon>Orchesellidae</taxon>
        <taxon>Orchesellinae</taxon>
        <taxon>Orchesella</taxon>
    </lineage>
</organism>
<keyword evidence="1" id="KW-0472">Membrane</keyword>
<keyword evidence="1" id="KW-0812">Transmembrane</keyword>
<gene>
    <name evidence="2" type="ORF">ODALV1_LOCUS21544</name>
</gene>
<comment type="caution">
    <text evidence="2">The sequence shown here is derived from an EMBL/GenBank/DDBJ whole genome shotgun (WGS) entry which is preliminary data.</text>
</comment>
<keyword evidence="1" id="KW-1133">Transmembrane helix</keyword>
<feature type="transmembrane region" description="Helical" evidence="1">
    <location>
        <begin position="109"/>
        <end position="129"/>
    </location>
</feature>
<protein>
    <submittedName>
        <fullName evidence="2">Uncharacterized protein</fullName>
    </submittedName>
</protein>
<accession>A0ABP1RE69</accession>
<feature type="transmembrane region" description="Helical" evidence="1">
    <location>
        <begin position="73"/>
        <end position="97"/>
    </location>
</feature>
<proteinExistence type="predicted"/>
<feature type="transmembrane region" description="Helical" evidence="1">
    <location>
        <begin position="12"/>
        <end position="29"/>
    </location>
</feature>
<evidence type="ECO:0000313" key="3">
    <source>
        <dbReference type="Proteomes" id="UP001642540"/>
    </source>
</evidence>